<gene>
    <name evidence="2" type="ORF">JF547_10175</name>
</gene>
<feature type="chain" id="PRO_5034104562" evidence="1">
    <location>
        <begin position="22"/>
        <end position="119"/>
    </location>
</feature>
<dbReference type="RefSeq" id="WP_147250600.1">
    <property type="nucleotide sequence ID" value="NZ_JAJGNS010000003.1"/>
</dbReference>
<dbReference type="AlphaFoldDB" id="A0A8I1M8H6"/>
<name>A0A8I1M8H6_9PROT</name>
<accession>A0A8I1M8H6</accession>
<feature type="signal peptide" evidence="1">
    <location>
        <begin position="1"/>
        <end position="21"/>
    </location>
</feature>
<evidence type="ECO:0000313" key="3">
    <source>
        <dbReference type="Proteomes" id="UP000664405"/>
    </source>
</evidence>
<proteinExistence type="predicted"/>
<keyword evidence="1" id="KW-0732">Signal</keyword>
<dbReference type="EMBL" id="JAEKJW010000002">
    <property type="protein sequence ID" value="MBN8196830.1"/>
    <property type="molecule type" value="Genomic_DNA"/>
</dbReference>
<dbReference type="Proteomes" id="UP000664405">
    <property type="component" value="Unassembled WGS sequence"/>
</dbReference>
<evidence type="ECO:0000256" key="1">
    <source>
        <dbReference type="SAM" id="SignalP"/>
    </source>
</evidence>
<comment type="caution">
    <text evidence="2">The sequence shown here is derived from an EMBL/GenBank/DDBJ whole genome shotgun (WGS) entry which is preliminary data.</text>
</comment>
<reference evidence="2" key="1">
    <citation type="submission" date="2020-12" db="EMBL/GenBank/DDBJ databases">
        <title>Oil enriched cultivation method for isolating marine PHA-producing bacteria.</title>
        <authorList>
            <person name="Zheng W."/>
            <person name="Yu S."/>
            <person name="Huang Y."/>
        </authorList>
    </citation>
    <scope>NUCLEOTIDE SEQUENCE</scope>
    <source>
        <strain evidence="2">SY-2-3</strain>
    </source>
</reference>
<sequence length="119" mass="13027">MNKRMLRRAVLALAIAGLAVASFGNPERHIADLFWSDDAAPWENVTAVYTPDRSEPRKIQITEAVFADVAACRDHVMELAAEKGDPDLQKGSFECAVGFYPDKSAGDGTVSGDYRLIIR</sequence>
<evidence type="ECO:0000313" key="2">
    <source>
        <dbReference type="EMBL" id="MBN8196830.1"/>
    </source>
</evidence>
<organism evidence="2 3">
    <name type="scientific">Thalassospira povalilytica</name>
    <dbReference type="NCBI Taxonomy" id="732237"/>
    <lineage>
        <taxon>Bacteria</taxon>
        <taxon>Pseudomonadati</taxon>
        <taxon>Pseudomonadota</taxon>
        <taxon>Alphaproteobacteria</taxon>
        <taxon>Rhodospirillales</taxon>
        <taxon>Thalassospiraceae</taxon>
        <taxon>Thalassospira</taxon>
    </lineage>
</organism>
<protein>
    <submittedName>
        <fullName evidence="2">Uncharacterized protein</fullName>
    </submittedName>
</protein>